<gene>
    <name evidence="1" type="ORF">BJ987_002548</name>
</gene>
<dbReference type="EMBL" id="JAGGMR010000001">
    <property type="protein sequence ID" value="MBP2189647.1"/>
    <property type="molecule type" value="Genomic_DNA"/>
</dbReference>
<organism evidence="1 2">
    <name type="scientific">Nocardia goodfellowii</name>
    <dbReference type="NCBI Taxonomy" id="882446"/>
    <lineage>
        <taxon>Bacteria</taxon>
        <taxon>Bacillati</taxon>
        <taxon>Actinomycetota</taxon>
        <taxon>Actinomycetes</taxon>
        <taxon>Mycobacteriales</taxon>
        <taxon>Nocardiaceae</taxon>
        <taxon>Nocardia</taxon>
    </lineage>
</organism>
<proteinExistence type="predicted"/>
<evidence type="ECO:0000313" key="1">
    <source>
        <dbReference type="EMBL" id="MBP2189647.1"/>
    </source>
</evidence>
<comment type="caution">
    <text evidence="1">The sequence shown here is derived from an EMBL/GenBank/DDBJ whole genome shotgun (WGS) entry which is preliminary data.</text>
</comment>
<sequence>MLSEFRSRLVAGGLEQRVLDAVLEAARRVGLLKPGGRQRTDSIHELAAVRDLNRLQFVTETCEPGSMHLLPWHRSG</sequence>
<name>A0ABS4QD74_9NOCA</name>
<evidence type="ECO:0000313" key="2">
    <source>
        <dbReference type="Proteomes" id="UP001519325"/>
    </source>
</evidence>
<dbReference type="Proteomes" id="UP001519325">
    <property type="component" value="Unassembled WGS sequence"/>
</dbReference>
<reference evidence="1 2" key="1">
    <citation type="submission" date="2021-03" db="EMBL/GenBank/DDBJ databases">
        <title>Sequencing the genomes of 1000 actinobacteria strains.</title>
        <authorList>
            <person name="Klenk H.-P."/>
        </authorList>
    </citation>
    <scope>NUCLEOTIDE SEQUENCE [LARGE SCALE GENOMIC DNA]</scope>
    <source>
        <strain evidence="1 2">DSM 45516</strain>
    </source>
</reference>
<keyword evidence="2" id="KW-1185">Reference proteome</keyword>
<accession>A0ABS4QD74</accession>
<protein>
    <submittedName>
        <fullName evidence="1">Uncharacterized protein</fullName>
    </submittedName>
</protein>